<feature type="compositionally biased region" description="Polar residues" evidence="1">
    <location>
        <begin position="872"/>
        <end position="884"/>
    </location>
</feature>
<accession>A0ABR0J7J2</accession>
<name>A0ABR0J7J2_9EURO</name>
<evidence type="ECO:0000256" key="1">
    <source>
        <dbReference type="SAM" id="MobiDB-lite"/>
    </source>
</evidence>
<evidence type="ECO:0000313" key="2">
    <source>
        <dbReference type="EMBL" id="KAK5058216.1"/>
    </source>
</evidence>
<protein>
    <recommendedName>
        <fullName evidence="4">ATPase expression protein 2, mitochondrial</fullName>
    </recommendedName>
</protein>
<comment type="caution">
    <text evidence="2">The sequence shown here is derived from an EMBL/GenBank/DDBJ whole genome shotgun (WGS) entry which is preliminary data.</text>
</comment>
<reference evidence="2 3" key="1">
    <citation type="submission" date="2023-08" db="EMBL/GenBank/DDBJ databases">
        <title>Black Yeasts Isolated from many extreme environments.</title>
        <authorList>
            <person name="Coleine C."/>
            <person name="Stajich J.E."/>
            <person name="Selbmann L."/>
        </authorList>
    </citation>
    <scope>NUCLEOTIDE SEQUENCE [LARGE SCALE GENOMIC DNA]</scope>
    <source>
        <strain evidence="2 3">CCFEE 6328</strain>
    </source>
</reference>
<feature type="region of interest" description="Disordered" evidence="1">
    <location>
        <begin position="857"/>
        <end position="884"/>
    </location>
</feature>
<feature type="compositionally biased region" description="Polar residues" evidence="1">
    <location>
        <begin position="604"/>
        <end position="626"/>
    </location>
</feature>
<evidence type="ECO:0000313" key="3">
    <source>
        <dbReference type="Proteomes" id="UP001345691"/>
    </source>
</evidence>
<feature type="compositionally biased region" description="Polar residues" evidence="1">
    <location>
        <begin position="59"/>
        <end position="68"/>
    </location>
</feature>
<feature type="region of interest" description="Disordered" evidence="1">
    <location>
        <begin position="37"/>
        <end position="69"/>
    </location>
</feature>
<dbReference type="EMBL" id="JAVRRF010000014">
    <property type="protein sequence ID" value="KAK5058216.1"/>
    <property type="molecule type" value="Genomic_DNA"/>
</dbReference>
<feature type="region of interest" description="Disordered" evidence="1">
    <location>
        <begin position="119"/>
        <end position="139"/>
    </location>
</feature>
<proteinExistence type="predicted"/>
<dbReference type="Proteomes" id="UP001345691">
    <property type="component" value="Unassembled WGS sequence"/>
</dbReference>
<feature type="region of interest" description="Disordered" evidence="1">
    <location>
        <begin position="604"/>
        <end position="634"/>
    </location>
</feature>
<organism evidence="2 3">
    <name type="scientific">Exophiala sideris</name>
    <dbReference type="NCBI Taxonomy" id="1016849"/>
    <lineage>
        <taxon>Eukaryota</taxon>
        <taxon>Fungi</taxon>
        <taxon>Dikarya</taxon>
        <taxon>Ascomycota</taxon>
        <taxon>Pezizomycotina</taxon>
        <taxon>Eurotiomycetes</taxon>
        <taxon>Chaetothyriomycetidae</taxon>
        <taxon>Chaetothyriales</taxon>
        <taxon>Herpotrichiellaceae</taxon>
        <taxon>Exophiala</taxon>
    </lineage>
</organism>
<keyword evidence="3" id="KW-1185">Reference proteome</keyword>
<evidence type="ECO:0008006" key="4">
    <source>
        <dbReference type="Google" id="ProtNLM"/>
    </source>
</evidence>
<sequence length="884" mass="99324">MPKGLTAASCISHQAPRFVWVSDKLLAETFTRFCHHRRHGSNVPGPLEAQRRATRRKNTSLAHSSSPNVPLDPAVVFGRNINADWWQSPTNRDPAQPSPPRLLPSWLFPILEAEPQPLSHFQDESRTIPKPPGKSRERRLSQCSNLQEIREWLQETGGSIGDSPALSGAIQQHMFKAEFRGEEIAAYICDPNFHPSGTSFIWRLIPAIFECTWNVHCWQALRGAIGKAAELGLIGTSDIQAILNFATHSRPIKLRRPDGKIEQVKSRERIHLIRLILESLARSKVLTVANLEQDFLSTFFSKLASLNTSRLTSDTVGALWKLMPWAGVHDAPVVSRLILRNLRDRCRDHADRSIGEKIARQLETVDGALLRSATLYTTAQLVKDTQGHSTSANRYLVYHWMGLLETLGSTRSMVQPTKDDWAHFKSNSVEIDTDRCLLAFAWTSFHVCRHWRQSSSLSERLQGYDRFSKNMLSIPEFVAEEFLDRALPALETLPFPNTEVLLRDLARIANQAGTTSKSEAAPTWTVKRANVRDSLTSLHDILYGDMRGRYNEALAELSECLLKNPLAFQTVSRRLIRKNSTSFTIISRLLDNNTSFKLALSRTAQHSQTLPRGTPLNDHTTSTNDTPGVRSEGEAPEICHPRTVLAVLNHVAVSCATSPVISPREALRKVHWCYRFLHRYGAPIEPTLTKALWHAGVARYADHGYGEFGTAKTLLKWILWQIKMAEGEHVAKCLLWSPAFRAERRLEMDELAKVDEGVVPSFLPPQSKGQDAHDFSAMTGLDGLRELDKTERAVVTAGMGSAIEDRGSDAPIKQSKQKLEASIVSDLEVWQKIRHVKSEPHDSPFWHEKSVRKELWERAQVAKKKAGRESQKSNSGRSNGGRNA</sequence>
<gene>
    <name evidence="2" type="ORF">LTR69_006620</name>
</gene>